<proteinExistence type="predicted"/>
<sequence>MLFRNCKNKIFALRIRPGLHKPTALRNRDGSCFMIQDAKY</sequence>
<gene>
    <name evidence="1" type="ORF">dnm_040150</name>
</gene>
<reference evidence="1" key="1">
    <citation type="journal article" date="2021" name="Microb. Physiol.">
        <title>Proteogenomic Insights into the Physiology of Marine, Sulfate-Reducing, Filamentous Desulfonema limicola and Desulfonema magnum.</title>
        <authorList>
            <person name="Schnaars V."/>
            <person name="Wohlbrand L."/>
            <person name="Scheve S."/>
            <person name="Hinrichs C."/>
            <person name="Reinhardt R."/>
            <person name="Rabus R."/>
        </authorList>
    </citation>
    <scope>NUCLEOTIDE SEQUENCE</scope>
    <source>
        <strain evidence="1">4be13</strain>
    </source>
</reference>
<protein>
    <submittedName>
        <fullName evidence="1">Uncharacterized protein</fullName>
    </submittedName>
</protein>
<name>A0A975GNN7_9BACT</name>
<accession>A0A975GNN7</accession>
<evidence type="ECO:0000313" key="1">
    <source>
        <dbReference type="EMBL" id="QTA87975.1"/>
    </source>
</evidence>
<dbReference type="KEGG" id="dmm:dnm_040150"/>
<organism evidence="1 2">
    <name type="scientific">Desulfonema magnum</name>
    <dbReference type="NCBI Taxonomy" id="45655"/>
    <lineage>
        <taxon>Bacteria</taxon>
        <taxon>Pseudomonadati</taxon>
        <taxon>Thermodesulfobacteriota</taxon>
        <taxon>Desulfobacteria</taxon>
        <taxon>Desulfobacterales</taxon>
        <taxon>Desulfococcaceae</taxon>
        <taxon>Desulfonema</taxon>
    </lineage>
</organism>
<keyword evidence="2" id="KW-1185">Reference proteome</keyword>
<evidence type="ECO:0000313" key="2">
    <source>
        <dbReference type="Proteomes" id="UP000663722"/>
    </source>
</evidence>
<dbReference type="AlphaFoldDB" id="A0A975GNN7"/>
<dbReference type="Proteomes" id="UP000663722">
    <property type="component" value="Chromosome"/>
</dbReference>
<dbReference type="EMBL" id="CP061800">
    <property type="protein sequence ID" value="QTA87975.1"/>
    <property type="molecule type" value="Genomic_DNA"/>
</dbReference>